<protein>
    <submittedName>
        <fullName evidence="2">Uncharacterized protein</fullName>
    </submittedName>
</protein>
<reference evidence="3" key="1">
    <citation type="journal article" date="2015" name="Nat. Genet.">
        <title>The genome and transcriptome of the zoonotic hookworm Ancylostoma ceylanicum identify infection-specific gene families.</title>
        <authorList>
            <person name="Schwarz E.M."/>
            <person name="Hu Y."/>
            <person name="Antoshechkin I."/>
            <person name="Miller M.M."/>
            <person name="Sternberg P.W."/>
            <person name="Aroian R.V."/>
        </authorList>
    </citation>
    <scope>NUCLEOTIDE SEQUENCE</scope>
    <source>
        <strain evidence="3">HY135</strain>
    </source>
</reference>
<sequence>MTYNNGLSLSVSVCECVTHYLCITKFYDWSVMVIVRSYKRLGTSVVRWNGVGRRSRRRWGGVQGMHRWKTIALASKNAARRVHGCDKGTLAPNVEGRRVHSCDKRTPAPKVGETGPAV</sequence>
<comment type="caution">
    <text evidence="2">The sequence shown here is derived from an EMBL/GenBank/DDBJ whole genome shotgun (WGS) entry which is preliminary data.</text>
</comment>
<feature type="region of interest" description="Disordered" evidence="1">
    <location>
        <begin position="97"/>
        <end position="118"/>
    </location>
</feature>
<evidence type="ECO:0000313" key="2">
    <source>
        <dbReference type="EMBL" id="EYC37364.1"/>
    </source>
</evidence>
<gene>
    <name evidence="2" type="primary">Acey_s0799.g2414</name>
    <name evidence="2" type="ORF">Y032_0799g2414</name>
</gene>
<dbReference type="EMBL" id="JARK01000399">
    <property type="protein sequence ID" value="EYC37364.1"/>
    <property type="molecule type" value="Genomic_DNA"/>
</dbReference>
<name>A0A016WBZ4_9BILA</name>
<evidence type="ECO:0000313" key="3">
    <source>
        <dbReference type="Proteomes" id="UP000024635"/>
    </source>
</evidence>
<keyword evidence="3" id="KW-1185">Reference proteome</keyword>
<proteinExistence type="predicted"/>
<organism evidence="2 3">
    <name type="scientific">Ancylostoma ceylanicum</name>
    <dbReference type="NCBI Taxonomy" id="53326"/>
    <lineage>
        <taxon>Eukaryota</taxon>
        <taxon>Metazoa</taxon>
        <taxon>Ecdysozoa</taxon>
        <taxon>Nematoda</taxon>
        <taxon>Chromadorea</taxon>
        <taxon>Rhabditida</taxon>
        <taxon>Rhabditina</taxon>
        <taxon>Rhabditomorpha</taxon>
        <taxon>Strongyloidea</taxon>
        <taxon>Ancylostomatidae</taxon>
        <taxon>Ancylostomatinae</taxon>
        <taxon>Ancylostoma</taxon>
    </lineage>
</organism>
<evidence type="ECO:0000256" key="1">
    <source>
        <dbReference type="SAM" id="MobiDB-lite"/>
    </source>
</evidence>
<accession>A0A016WBZ4</accession>
<dbReference type="Proteomes" id="UP000024635">
    <property type="component" value="Unassembled WGS sequence"/>
</dbReference>
<dbReference type="AlphaFoldDB" id="A0A016WBZ4"/>
<feature type="compositionally biased region" description="Basic and acidic residues" evidence="1">
    <location>
        <begin position="97"/>
        <end position="106"/>
    </location>
</feature>